<evidence type="ECO:0000313" key="2">
    <source>
        <dbReference type="Proteomes" id="UP000838100"/>
    </source>
</evidence>
<dbReference type="EMBL" id="CAKLPX010000001">
    <property type="protein sequence ID" value="CAH0990931.1"/>
    <property type="molecule type" value="Genomic_DNA"/>
</dbReference>
<name>A0ABM9ACK3_9GAMM</name>
<evidence type="ECO:0008006" key="3">
    <source>
        <dbReference type="Google" id="ProtNLM"/>
    </source>
</evidence>
<proteinExistence type="predicted"/>
<comment type="caution">
    <text evidence="1">The sequence shown here is derived from an EMBL/GenBank/DDBJ whole genome shotgun (WGS) entry which is preliminary data.</text>
</comment>
<dbReference type="Proteomes" id="UP000838100">
    <property type="component" value="Unassembled WGS sequence"/>
</dbReference>
<accession>A0ABM9ACK3</accession>
<keyword evidence="2" id="KW-1185">Reference proteome</keyword>
<sequence>MDRARLWTSSFLSLSIICLSAALAYFSYTVIRTLEAAPQLIHQAQDAAKVIDPILSEVTTVTTLIPQIIEEVALVRAQIPPILQQVEAIQRQIPEILTEIEKTRAVIPSILAETEQVRLTIPPILSEVAGVRKQIPSMINESAGYRALIPHILAEVEATREMVPVTLNKTEYLIAEARVAGQEASEGAVTGFFTGIIKAPFKMVSGASSKMMAISKNLNDEDVALLTGTVEDLINQGNIGQSKTWSNKKSGVSGTTTLARQYKKDGKQCRVITLTAAKANKQLENTERTICVDQTGEWKIIES</sequence>
<organism evidence="1 2">
    <name type="scientific">Sinobacterium norvegicum</name>
    <dbReference type="NCBI Taxonomy" id="1641715"/>
    <lineage>
        <taxon>Bacteria</taxon>
        <taxon>Pseudomonadati</taxon>
        <taxon>Pseudomonadota</taxon>
        <taxon>Gammaproteobacteria</taxon>
        <taxon>Cellvibrionales</taxon>
        <taxon>Spongiibacteraceae</taxon>
        <taxon>Sinobacterium</taxon>
    </lineage>
</organism>
<protein>
    <recommendedName>
        <fullName evidence="3">Surface antigen domain-containing protein</fullName>
    </recommendedName>
</protein>
<gene>
    <name evidence="1" type="ORF">SIN8267_01032</name>
</gene>
<reference evidence="1" key="1">
    <citation type="submission" date="2021-12" db="EMBL/GenBank/DDBJ databases">
        <authorList>
            <person name="Rodrigo-Torres L."/>
            <person name="Arahal R. D."/>
            <person name="Lucena T."/>
        </authorList>
    </citation>
    <scope>NUCLEOTIDE SEQUENCE</scope>
    <source>
        <strain evidence="1">CECT 8267</strain>
    </source>
</reference>
<dbReference type="RefSeq" id="WP_237443596.1">
    <property type="nucleotide sequence ID" value="NZ_CAKLPX010000001.1"/>
</dbReference>
<evidence type="ECO:0000313" key="1">
    <source>
        <dbReference type="EMBL" id="CAH0990931.1"/>
    </source>
</evidence>